<comment type="caution">
    <text evidence="1">The sequence shown here is derived from an EMBL/GenBank/DDBJ whole genome shotgun (WGS) entry which is preliminary data.</text>
</comment>
<keyword evidence="1" id="KW-0378">Hydrolase</keyword>
<dbReference type="SUPFAM" id="SSF56784">
    <property type="entry name" value="HAD-like"/>
    <property type="match status" value="1"/>
</dbReference>
<accession>A0A7X2TEY0</accession>
<dbReference type="Pfam" id="PF12710">
    <property type="entry name" value="HAD"/>
    <property type="match status" value="1"/>
</dbReference>
<dbReference type="AlphaFoldDB" id="A0A7X2TEY0"/>
<protein>
    <submittedName>
        <fullName evidence="1">Haloacid dehalogenase-like hydrolase</fullName>
    </submittedName>
</protein>
<dbReference type="EMBL" id="VUMN01000007">
    <property type="protein sequence ID" value="MSS58144.1"/>
    <property type="molecule type" value="Genomic_DNA"/>
</dbReference>
<reference evidence="1 2" key="1">
    <citation type="submission" date="2019-08" db="EMBL/GenBank/DDBJ databases">
        <title>In-depth cultivation of the pig gut microbiome towards novel bacterial diversity and tailored functional studies.</title>
        <authorList>
            <person name="Wylensek D."/>
            <person name="Hitch T.C.A."/>
            <person name="Clavel T."/>
        </authorList>
    </citation>
    <scope>NUCLEOTIDE SEQUENCE [LARGE SCALE GENOMIC DNA]</scope>
    <source>
        <strain evidence="1 2">Oil+RF-744-GAM-WT-6</strain>
    </source>
</reference>
<dbReference type="GO" id="GO:0016787">
    <property type="term" value="F:hydrolase activity"/>
    <property type="evidence" value="ECO:0007669"/>
    <property type="project" value="UniProtKB-KW"/>
</dbReference>
<dbReference type="Gene3D" id="3.40.50.1000">
    <property type="entry name" value="HAD superfamily/HAD-like"/>
    <property type="match status" value="1"/>
</dbReference>
<dbReference type="RefSeq" id="WP_154503722.1">
    <property type="nucleotide sequence ID" value="NZ_VUMN01000007.1"/>
</dbReference>
<sequence>MNVYDWDDTIYRGDSTFGMVGYAYVHRPKTLLSIPRTAICGLLFVLHLMPKLTFKQNLYHMFVFIPDMDQFIEEYTSSHLNHVKQWYLDQQKPDDLVISASPEFLIRSFCSKIGISNVMASKVDMHTGKYDGLNCHGAEKVRRFHEVYPDQKVENFYSDSRSDTPMAKLAEHAWLVNGDERRPWK</sequence>
<evidence type="ECO:0000313" key="1">
    <source>
        <dbReference type="EMBL" id="MSS58144.1"/>
    </source>
</evidence>
<gene>
    <name evidence="1" type="ORF">FYJ51_04410</name>
</gene>
<name>A0A7X2TEY0_9FIRM</name>
<organism evidence="1 2">
    <name type="scientific">Stecheria intestinalis</name>
    <dbReference type="NCBI Taxonomy" id="2606630"/>
    <lineage>
        <taxon>Bacteria</taxon>
        <taxon>Bacillati</taxon>
        <taxon>Bacillota</taxon>
        <taxon>Erysipelotrichia</taxon>
        <taxon>Erysipelotrichales</taxon>
        <taxon>Erysipelotrichaceae</taxon>
        <taxon>Stecheria</taxon>
    </lineage>
</organism>
<dbReference type="Proteomes" id="UP000461880">
    <property type="component" value="Unassembled WGS sequence"/>
</dbReference>
<dbReference type="InterPro" id="IPR023214">
    <property type="entry name" value="HAD_sf"/>
</dbReference>
<dbReference type="InterPro" id="IPR036412">
    <property type="entry name" value="HAD-like_sf"/>
</dbReference>
<keyword evidence="2" id="KW-1185">Reference proteome</keyword>
<evidence type="ECO:0000313" key="2">
    <source>
        <dbReference type="Proteomes" id="UP000461880"/>
    </source>
</evidence>
<proteinExistence type="predicted"/>